<dbReference type="KEGG" id="crq:GCK72_003201"/>
<feature type="region of interest" description="Disordered" evidence="1">
    <location>
        <begin position="161"/>
        <end position="195"/>
    </location>
</feature>
<gene>
    <name evidence="3" type="ORF">CRE_20554</name>
</gene>
<dbReference type="FunCoup" id="E3NFD3">
    <property type="interactions" value="1118"/>
</dbReference>
<protein>
    <submittedName>
        <fullName evidence="3">Uncharacterized protein</fullName>
    </submittedName>
</protein>
<name>E3NFD3_CAERE</name>
<evidence type="ECO:0000256" key="1">
    <source>
        <dbReference type="SAM" id="MobiDB-lite"/>
    </source>
</evidence>
<keyword evidence="2" id="KW-0732">Signal</keyword>
<dbReference type="CTD" id="9801030"/>
<dbReference type="RefSeq" id="XP_003092886.2">
    <property type="nucleotide sequence ID" value="XM_003092838.2"/>
</dbReference>
<dbReference type="AlphaFoldDB" id="E3NFD3"/>
<reference evidence="3" key="1">
    <citation type="submission" date="2007-07" db="EMBL/GenBank/DDBJ databases">
        <title>PCAP assembly of the Caenorhabditis remanei genome.</title>
        <authorList>
            <consortium name="The Caenorhabditis remanei Sequencing Consortium"/>
            <person name="Wilson R.K."/>
        </authorList>
    </citation>
    <scope>NUCLEOTIDE SEQUENCE [LARGE SCALE GENOMIC DNA]</scope>
    <source>
        <strain evidence="3">PB4641</strain>
    </source>
</reference>
<dbReference type="OrthoDB" id="5908988at2759"/>
<dbReference type="HOGENOM" id="CLU_086463_3_0_1"/>
<evidence type="ECO:0000313" key="3">
    <source>
        <dbReference type="EMBL" id="EFO96044.1"/>
    </source>
</evidence>
<dbReference type="EMBL" id="DS268635">
    <property type="protein sequence ID" value="EFO96044.1"/>
    <property type="molecule type" value="Genomic_DNA"/>
</dbReference>
<keyword evidence="4" id="KW-1185">Reference proteome</keyword>
<organism evidence="4">
    <name type="scientific">Caenorhabditis remanei</name>
    <name type="common">Caenorhabditis vulgaris</name>
    <dbReference type="NCBI Taxonomy" id="31234"/>
    <lineage>
        <taxon>Eukaryota</taxon>
        <taxon>Metazoa</taxon>
        <taxon>Ecdysozoa</taxon>
        <taxon>Nematoda</taxon>
        <taxon>Chromadorea</taxon>
        <taxon>Rhabditida</taxon>
        <taxon>Rhabditina</taxon>
        <taxon>Rhabditomorpha</taxon>
        <taxon>Rhabditoidea</taxon>
        <taxon>Rhabditidae</taxon>
        <taxon>Peloderinae</taxon>
        <taxon>Caenorhabditis</taxon>
    </lineage>
</organism>
<proteinExistence type="predicted"/>
<dbReference type="GeneID" id="9801030"/>
<accession>E3NFD3</accession>
<feature type="compositionally biased region" description="Basic and acidic residues" evidence="1">
    <location>
        <begin position="171"/>
        <end position="190"/>
    </location>
</feature>
<evidence type="ECO:0000313" key="4">
    <source>
        <dbReference type="Proteomes" id="UP000008281"/>
    </source>
</evidence>
<sequence>MSNSIGIALLLLFASAQSVAGVKRNSPDVLSNRDLVNSLNKQRLIVARQDQIANMHDVTYDDTLENKLKKMTCDDLASPGSDYVVFNYLDLIFQDSDPMKTPQYHPLQTKIGCGPPAAVCGDQHIMCLMGPKNSPVKESDIKHGSPGTGCSGGDGSSGLCMGGGGGAVKNQSDKKSGDSDVESKGSKDGEEAASSAAMPMALLSLALGIIMA</sequence>
<feature type="signal peptide" evidence="2">
    <location>
        <begin position="1"/>
        <end position="21"/>
    </location>
</feature>
<evidence type="ECO:0000256" key="2">
    <source>
        <dbReference type="SAM" id="SignalP"/>
    </source>
</evidence>
<feature type="chain" id="PRO_5003176506" evidence="2">
    <location>
        <begin position="22"/>
        <end position="212"/>
    </location>
</feature>
<dbReference type="Proteomes" id="UP000008281">
    <property type="component" value="Unassembled WGS sequence"/>
</dbReference>
<dbReference type="InParanoid" id="E3NFD3"/>